<feature type="compositionally biased region" description="Acidic residues" evidence="1">
    <location>
        <begin position="844"/>
        <end position="860"/>
    </location>
</feature>
<gene>
    <name evidence="2" type="ORF">EVG20_g7077</name>
</gene>
<feature type="compositionally biased region" description="Basic and acidic residues" evidence="1">
    <location>
        <begin position="206"/>
        <end position="218"/>
    </location>
</feature>
<feature type="compositionally biased region" description="Pro residues" evidence="1">
    <location>
        <begin position="275"/>
        <end position="294"/>
    </location>
</feature>
<dbReference type="OrthoDB" id="3357439at2759"/>
<feature type="compositionally biased region" description="Acidic residues" evidence="1">
    <location>
        <begin position="1026"/>
        <end position="1038"/>
    </location>
</feature>
<comment type="caution">
    <text evidence="2">The sequence shown here is derived from an EMBL/GenBank/DDBJ whole genome shotgun (WGS) entry which is preliminary data.</text>
</comment>
<feature type="compositionally biased region" description="Polar residues" evidence="1">
    <location>
        <begin position="872"/>
        <end position="881"/>
    </location>
</feature>
<protein>
    <submittedName>
        <fullName evidence="2">Uncharacterized protein</fullName>
    </submittedName>
</protein>
<feature type="region of interest" description="Disordered" evidence="1">
    <location>
        <begin position="907"/>
        <end position="1282"/>
    </location>
</feature>
<feature type="compositionally biased region" description="Basic and acidic residues" evidence="1">
    <location>
        <begin position="1098"/>
        <end position="1109"/>
    </location>
</feature>
<feature type="compositionally biased region" description="Low complexity" evidence="1">
    <location>
        <begin position="699"/>
        <end position="722"/>
    </location>
</feature>
<reference evidence="2 3" key="1">
    <citation type="submission" date="2019-02" db="EMBL/GenBank/DDBJ databases">
        <title>Genome sequencing of the rare red list fungi Dentipellis fragilis.</title>
        <authorList>
            <person name="Buettner E."/>
            <person name="Kellner H."/>
        </authorList>
    </citation>
    <scope>NUCLEOTIDE SEQUENCE [LARGE SCALE GENOMIC DNA]</scope>
    <source>
        <strain evidence="2 3">DSM 105465</strain>
    </source>
</reference>
<feature type="compositionally biased region" description="Acidic residues" evidence="1">
    <location>
        <begin position="1199"/>
        <end position="1208"/>
    </location>
</feature>
<evidence type="ECO:0000313" key="3">
    <source>
        <dbReference type="Proteomes" id="UP000298327"/>
    </source>
</evidence>
<feature type="compositionally biased region" description="Low complexity" evidence="1">
    <location>
        <begin position="260"/>
        <end position="274"/>
    </location>
</feature>
<feature type="compositionally biased region" description="Acidic residues" evidence="1">
    <location>
        <begin position="929"/>
        <end position="949"/>
    </location>
</feature>
<evidence type="ECO:0000256" key="1">
    <source>
        <dbReference type="SAM" id="MobiDB-lite"/>
    </source>
</evidence>
<dbReference type="EMBL" id="SEOQ01000513">
    <property type="protein sequence ID" value="TFY61387.1"/>
    <property type="molecule type" value="Genomic_DNA"/>
</dbReference>
<feature type="compositionally biased region" description="Polar residues" evidence="1">
    <location>
        <begin position="503"/>
        <end position="513"/>
    </location>
</feature>
<name>A0A4Y9YIF9_9AGAM</name>
<feature type="compositionally biased region" description="Polar residues" evidence="1">
    <location>
        <begin position="1182"/>
        <end position="1195"/>
    </location>
</feature>
<feature type="compositionally biased region" description="Low complexity" evidence="1">
    <location>
        <begin position="135"/>
        <end position="145"/>
    </location>
</feature>
<feature type="compositionally biased region" description="Basic and acidic residues" evidence="1">
    <location>
        <begin position="391"/>
        <end position="419"/>
    </location>
</feature>
<dbReference type="STRING" id="205917.A0A4Y9YIF9"/>
<feature type="compositionally biased region" description="Low complexity" evidence="1">
    <location>
        <begin position="543"/>
        <end position="556"/>
    </location>
</feature>
<keyword evidence="3" id="KW-1185">Reference proteome</keyword>
<organism evidence="2 3">
    <name type="scientific">Dentipellis fragilis</name>
    <dbReference type="NCBI Taxonomy" id="205917"/>
    <lineage>
        <taxon>Eukaryota</taxon>
        <taxon>Fungi</taxon>
        <taxon>Dikarya</taxon>
        <taxon>Basidiomycota</taxon>
        <taxon>Agaricomycotina</taxon>
        <taxon>Agaricomycetes</taxon>
        <taxon>Russulales</taxon>
        <taxon>Hericiaceae</taxon>
        <taxon>Dentipellis</taxon>
    </lineage>
</organism>
<feature type="compositionally biased region" description="Pro residues" evidence="1">
    <location>
        <begin position="723"/>
        <end position="739"/>
    </location>
</feature>
<dbReference type="Proteomes" id="UP000298327">
    <property type="component" value="Unassembled WGS sequence"/>
</dbReference>
<feature type="non-terminal residue" evidence="2">
    <location>
        <position position="1282"/>
    </location>
</feature>
<feature type="compositionally biased region" description="Pro residues" evidence="1">
    <location>
        <begin position="1078"/>
        <end position="1090"/>
    </location>
</feature>
<feature type="region of interest" description="Disordered" evidence="1">
    <location>
        <begin position="699"/>
        <end position="886"/>
    </location>
</feature>
<accession>A0A4Y9YIF9</accession>
<feature type="compositionally biased region" description="Polar residues" evidence="1">
    <location>
        <begin position="816"/>
        <end position="835"/>
    </location>
</feature>
<feature type="region of interest" description="Disordered" evidence="1">
    <location>
        <begin position="472"/>
        <end position="683"/>
    </location>
</feature>
<proteinExistence type="predicted"/>
<sequence length="1282" mass="135389">MAEFPRITYHAAGRTFDRLFKEKSLADTKDVVRSKLGIGADVGLALAQLRDNRRIDLDDDGDFEAFKAVLRSTSHVNVVVSVEGEASPNQNGAAAAFDAALAPHVSIPSSEYQLSRDLPSLDQTSKKKSKKRQNSVSSVASAVPARLRTPGSESRPSDTESEESEPRRKKRKVAFDGTTVVPLRIEAAPVASASRDVNIRAKAPVSKKESKKTKDVEPAKQPTVHEGADAPIAKVTKHKQKKLQNESIPDVTPEPPTTVASRPASAGIPIAIPGQPLPPPPPAHIPQRPAPPANSSPAPDAQPAERERKRKRKRTATPDLSEPAAPSKKTSKDADLKKKKKPEKRATEATLDSSLPAPVASSPLETPPRPLKKAKRTKDKDSVSGEAGTSARDDEKKKKVKEERKKEKEQKKKEKEKKSSSKGVTVDSEDGAPVSGPVPSRSAVAENVAEVNKAEKHPMSKAVEAAVKAIGESAPVANRNPIAASADADRNLEKAKAKRRKSQAPSAKQNGAQKDTETPAPTAALADVEATPAKAKRRKSTVPEAEIAAPTASTAAKDADSRLDLAPGTRKYVAEPAKATKSGRKSKAAEVPAAEDVNPEPAREALNGDAQPVKAKKAGRKSSAVETEKSRHEAPVSATAPSDEQEDDAEPKSKAKPRKSSAASTKPPKAPLPESDLTPSELSEFQKELRTIATAVIAKSISNSRISSSSSAKKAGSSQLTPIPAPPSTPASAPTPPAEAPKASALKKRSTLAESSDVSDAGTHEEVTAPKPTSPEKPAEKPSTQGAAHTPRRLSAPRPLNISPVVNGMSLGSVLRPSTPTLPVGTTISEVTIQGQDEGSSNDSSDEDDEDEDEDEEDKAAEDVQEGHAPPQLTQPSSTPIGLSIPQLSHIATGAIIEDELEAIIAGPQRSGPRRSVLDEIPVDSNTNTEDESEPEDSPPVDEDEDEDEQKAARQRSKAVVRERSSSAEAADSDNEIALDDSAMRASPLVYMDGSQEVPPPEPVGRPVHMEGSSFDFDLQSPSPSELEDTQYEDEVEEQLPGQPIHVSQEGDEPSDKATSEDSAPTVVEGDISEKSPAPQPTPVTAPEPILPDEGEKEADTGGDQRRSASPESDTTIKGIESPDEQPSPKQQTADDVPPPDAVDVSAHVEDNVDVPPKPNSQMAATAGTEAQEDAPVEPPAASSQTDRSTPQPSIQKDDELESIEPADDFGRQTPVQDVEDDPIEMDPSQRRASPVRTTPKPGTVRRMKGRNGKPMGEGAGPSVLASQASEGGDSVGGGPVT</sequence>
<feature type="region of interest" description="Disordered" evidence="1">
    <location>
        <begin position="200"/>
        <end position="459"/>
    </location>
</feature>
<evidence type="ECO:0000313" key="2">
    <source>
        <dbReference type="EMBL" id="TFY61387.1"/>
    </source>
</evidence>
<feature type="compositionally biased region" description="Low complexity" evidence="1">
    <location>
        <begin position="353"/>
        <end position="364"/>
    </location>
</feature>
<feature type="region of interest" description="Disordered" evidence="1">
    <location>
        <begin position="113"/>
        <end position="175"/>
    </location>
</feature>